<evidence type="ECO:0000256" key="2">
    <source>
        <dbReference type="ARBA" id="ARBA00022741"/>
    </source>
</evidence>
<feature type="non-terminal residue" evidence="5">
    <location>
        <position position="75"/>
    </location>
</feature>
<accession>A0A2K3KDB1</accession>
<reference evidence="5 6" key="1">
    <citation type="journal article" date="2014" name="Am. J. Bot.">
        <title>Genome assembly and annotation for red clover (Trifolium pratense; Fabaceae).</title>
        <authorList>
            <person name="Istvanek J."/>
            <person name="Jaros M."/>
            <person name="Krenek A."/>
            <person name="Repkova J."/>
        </authorList>
    </citation>
    <scope>NUCLEOTIDE SEQUENCE [LARGE SCALE GENOMIC DNA]</scope>
    <source>
        <strain evidence="6">cv. Tatra</strain>
        <tissue evidence="5">Young leaves</tissue>
    </source>
</reference>
<dbReference type="Pfam" id="PF18052">
    <property type="entry name" value="Rx_N"/>
    <property type="match status" value="1"/>
</dbReference>
<comment type="caution">
    <text evidence="5">The sequence shown here is derived from an EMBL/GenBank/DDBJ whole genome shotgun (WGS) entry which is preliminary data.</text>
</comment>
<protein>
    <submittedName>
        <fullName evidence="5">Putative NBS-LRR resistance protein</fullName>
    </submittedName>
</protein>
<evidence type="ECO:0000313" key="5">
    <source>
        <dbReference type="EMBL" id="PNX64253.1"/>
    </source>
</evidence>
<evidence type="ECO:0000259" key="4">
    <source>
        <dbReference type="Pfam" id="PF18052"/>
    </source>
</evidence>
<keyword evidence="1" id="KW-0677">Repeat</keyword>
<dbReference type="Gene3D" id="1.20.5.4130">
    <property type="match status" value="1"/>
</dbReference>
<evidence type="ECO:0000313" key="6">
    <source>
        <dbReference type="Proteomes" id="UP000236291"/>
    </source>
</evidence>
<evidence type="ECO:0000256" key="1">
    <source>
        <dbReference type="ARBA" id="ARBA00022737"/>
    </source>
</evidence>
<proteinExistence type="predicted"/>
<evidence type="ECO:0000256" key="3">
    <source>
        <dbReference type="ARBA" id="ARBA00022821"/>
    </source>
</evidence>
<dbReference type="InterPro" id="IPR041118">
    <property type="entry name" value="Rx_N"/>
</dbReference>
<dbReference type="GO" id="GO:0006952">
    <property type="term" value="P:defense response"/>
    <property type="evidence" value="ECO:0007669"/>
    <property type="project" value="UniProtKB-KW"/>
</dbReference>
<dbReference type="AlphaFoldDB" id="A0A2K3KDB1"/>
<reference evidence="5 6" key="2">
    <citation type="journal article" date="2017" name="Front. Plant Sci.">
        <title>Gene Classification and Mining of Molecular Markers Useful in Red Clover (Trifolium pratense) Breeding.</title>
        <authorList>
            <person name="Istvanek J."/>
            <person name="Dluhosova J."/>
            <person name="Dluhos P."/>
            <person name="Patkova L."/>
            <person name="Nedelnik J."/>
            <person name="Repkova J."/>
        </authorList>
    </citation>
    <scope>NUCLEOTIDE SEQUENCE [LARGE SCALE GENOMIC DNA]</scope>
    <source>
        <strain evidence="6">cv. Tatra</strain>
        <tissue evidence="5">Young leaves</tissue>
    </source>
</reference>
<feature type="domain" description="Disease resistance N-terminal" evidence="4">
    <location>
        <begin position="4"/>
        <end position="46"/>
    </location>
</feature>
<name>A0A2K3KDB1_TRIPR</name>
<dbReference type="Proteomes" id="UP000236291">
    <property type="component" value="Unassembled WGS sequence"/>
</dbReference>
<keyword evidence="2" id="KW-0547">Nucleotide-binding</keyword>
<gene>
    <name evidence="5" type="ORF">L195_g062025</name>
</gene>
<dbReference type="GO" id="GO:0000166">
    <property type="term" value="F:nucleotide binding"/>
    <property type="evidence" value="ECO:0007669"/>
    <property type="project" value="UniProtKB-KW"/>
</dbReference>
<sequence length="75" mass="8639">MFKKNAEEKQITSHAVKDWLLNLTDAAHILDDILDECSIVSEANRDKYSIIHPKKLYARRSIGKKMKNVAERIDA</sequence>
<dbReference type="EMBL" id="ASHM01163437">
    <property type="protein sequence ID" value="PNX64253.1"/>
    <property type="molecule type" value="Genomic_DNA"/>
</dbReference>
<keyword evidence="3" id="KW-0611">Plant defense</keyword>
<organism evidence="5 6">
    <name type="scientific">Trifolium pratense</name>
    <name type="common">Red clover</name>
    <dbReference type="NCBI Taxonomy" id="57577"/>
    <lineage>
        <taxon>Eukaryota</taxon>
        <taxon>Viridiplantae</taxon>
        <taxon>Streptophyta</taxon>
        <taxon>Embryophyta</taxon>
        <taxon>Tracheophyta</taxon>
        <taxon>Spermatophyta</taxon>
        <taxon>Magnoliopsida</taxon>
        <taxon>eudicotyledons</taxon>
        <taxon>Gunneridae</taxon>
        <taxon>Pentapetalae</taxon>
        <taxon>rosids</taxon>
        <taxon>fabids</taxon>
        <taxon>Fabales</taxon>
        <taxon>Fabaceae</taxon>
        <taxon>Papilionoideae</taxon>
        <taxon>50 kb inversion clade</taxon>
        <taxon>NPAAA clade</taxon>
        <taxon>Hologalegina</taxon>
        <taxon>IRL clade</taxon>
        <taxon>Trifolieae</taxon>
        <taxon>Trifolium</taxon>
    </lineage>
</organism>